<evidence type="ECO:0000259" key="4">
    <source>
        <dbReference type="PROSITE" id="PS50110"/>
    </source>
</evidence>
<gene>
    <name evidence="6" type="ORF">DMY87_19160</name>
</gene>
<dbReference type="InterPro" id="IPR000160">
    <property type="entry name" value="GGDEF_dom"/>
</dbReference>
<dbReference type="InterPro" id="IPR001789">
    <property type="entry name" value="Sig_transdc_resp-reg_receiver"/>
</dbReference>
<feature type="domain" description="Response regulatory" evidence="4">
    <location>
        <begin position="153"/>
        <end position="270"/>
    </location>
</feature>
<feature type="domain" description="Response regulatory" evidence="4">
    <location>
        <begin position="32"/>
        <end position="145"/>
    </location>
</feature>
<comment type="caution">
    <text evidence="6">The sequence shown here is derived from an EMBL/GenBank/DDBJ whole genome shotgun (WGS) entry which is preliminary data.</text>
</comment>
<dbReference type="Gene3D" id="3.30.70.270">
    <property type="match status" value="1"/>
</dbReference>
<dbReference type="PROSITE" id="PS50887">
    <property type="entry name" value="GGDEF"/>
    <property type="match status" value="1"/>
</dbReference>
<dbReference type="SUPFAM" id="SSF55073">
    <property type="entry name" value="Nucleotide cyclase"/>
    <property type="match status" value="1"/>
</dbReference>
<sequence>MKPHAEFSGRDSATFGWACHAQSVRGAQKSNSILLIEDSLAVANLIMSRLAAVSSATIVHCTNLAEARRAFTAERFAFAITGLNLPDGGGEDILGVLDDADLTAIVFTARHDAQAQARYAQMQLLDYCVKDENNSIGRVVQTAVRVLGNADVKVLVVDDQNSARQSLVDLLTRHNFDVREARSGAEALTILAEEKDVELLITDYNMPDMDGYTLVQHVRQSSAYTQLRIIGVTSSSDRRVSSLFLKAGANDFIYRPLLAEEFQCRIDSNVDTIKLIKRLRYFAERDQLTNLPNRRYFFEVVAEMMREDQAMGVDSAVALLDIDFFKKVNDTYGHEAGDDTLRRVAGCVQEAVEGTPHMAARLGGEEFAFYLRGLTDQSAHDFCEAVRIAIEEMTIELRNGTEISVTTSFGLANVQAREPLDNQLNAADQFLYMAKANGRNQVFSEMSLMA</sequence>
<dbReference type="PANTHER" id="PTHR45138:SF9">
    <property type="entry name" value="DIGUANYLATE CYCLASE DGCM-RELATED"/>
    <property type="match status" value="1"/>
</dbReference>
<dbReference type="SMART" id="SM00448">
    <property type="entry name" value="REC"/>
    <property type="match status" value="2"/>
</dbReference>
<evidence type="ECO:0000256" key="3">
    <source>
        <dbReference type="PROSITE-ProRule" id="PRU00169"/>
    </source>
</evidence>
<dbReference type="RefSeq" id="WP_110793245.1">
    <property type="nucleotide sequence ID" value="NZ_QJRY01000007.1"/>
</dbReference>
<evidence type="ECO:0000313" key="6">
    <source>
        <dbReference type="EMBL" id="PYB71456.1"/>
    </source>
</evidence>
<protein>
    <recommendedName>
        <fullName evidence="1">diguanylate cyclase</fullName>
        <ecNumber evidence="1">2.7.7.65</ecNumber>
    </recommendedName>
</protein>
<dbReference type="Pfam" id="PF00990">
    <property type="entry name" value="GGDEF"/>
    <property type="match status" value="1"/>
</dbReference>
<dbReference type="PANTHER" id="PTHR45138">
    <property type="entry name" value="REGULATORY COMPONENTS OF SENSORY TRANSDUCTION SYSTEM"/>
    <property type="match status" value="1"/>
</dbReference>
<dbReference type="NCBIfam" id="TIGR00254">
    <property type="entry name" value="GGDEF"/>
    <property type="match status" value="1"/>
</dbReference>
<dbReference type="Pfam" id="PF00072">
    <property type="entry name" value="Response_reg"/>
    <property type="match status" value="1"/>
</dbReference>
<feature type="domain" description="GGDEF" evidence="5">
    <location>
        <begin position="313"/>
        <end position="447"/>
    </location>
</feature>
<evidence type="ECO:0000256" key="2">
    <source>
        <dbReference type="ARBA" id="ARBA00034247"/>
    </source>
</evidence>
<keyword evidence="3" id="KW-0597">Phosphoprotein</keyword>
<dbReference type="SUPFAM" id="SSF52172">
    <property type="entry name" value="CheY-like"/>
    <property type="match status" value="2"/>
</dbReference>
<comment type="catalytic activity">
    <reaction evidence="2">
        <text>2 GTP = 3',3'-c-di-GMP + 2 diphosphate</text>
        <dbReference type="Rhea" id="RHEA:24898"/>
        <dbReference type="ChEBI" id="CHEBI:33019"/>
        <dbReference type="ChEBI" id="CHEBI:37565"/>
        <dbReference type="ChEBI" id="CHEBI:58805"/>
        <dbReference type="EC" id="2.7.7.65"/>
    </reaction>
</comment>
<proteinExistence type="predicted"/>
<comment type="caution">
    <text evidence="3">Lacks conserved residue(s) required for the propagation of feature annotation.</text>
</comment>
<dbReference type="CDD" id="cd01949">
    <property type="entry name" value="GGDEF"/>
    <property type="match status" value="1"/>
</dbReference>
<dbReference type="Proteomes" id="UP000247536">
    <property type="component" value="Unassembled WGS sequence"/>
</dbReference>
<dbReference type="EC" id="2.7.7.65" evidence="1"/>
<accession>A0ABX5NMX1</accession>
<organism evidence="6 7">
    <name type="scientific">Rhizobium wuzhouense</name>
    <dbReference type="NCBI Taxonomy" id="1986026"/>
    <lineage>
        <taxon>Bacteria</taxon>
        <taxon>Pseudomonadati</taxon>
        <taxon>Pseudomonadota</taxon>
        <taxon>Alphaproteobacteria</taxon>
        <taxon>Hyphomicrobiales</taxon>
        <taxon>Rhizobiaceae</taxon>
        <taxon>Rhizobium/Agrobacterium group</taxon>
        <taxon>Rhizobium</taxon>
    </lineage>
</organism>
<dbReference type="PROSITE" id="PS50110">
    <property type="entry name" value="RESPONSE_REGULATORY"/>
    <property type="match status" value="2"/>
</dbReference>
<evidence type="ECO:0000256" key="1">
    <source>
        <dbReference type="ARBA" id="ARBA00012528"/>
    </source>
</evidence>
<dbReference type="InterPro" id="IPR011006">
    <property type="entry name" value="CheY-like_superfamily"/>
</dbReference>
<dbReference type="Gene3D" id="3.40.50.2300">
    <property type="match status" value="2"/>
</dbReference>
<dbReference type="InterPro" id="IPR050469">
    <property type="entry name" value="Diguanylate_Cyclase"/>
</dbReference>
<dbReference type="InterPro" id="IPR029787">
    <property type="entry name" value="Nucleotide_cyclase"/>
</dbReference>
<dbReference type="EMBL" id="QJRY01000007">
    <property type="protein sequence ID" value="PYB71456.1"/>
    <property type="molecule type" value="Genomic_DNA"/>
</dbReference>
<keyword evidence="7" id="KW-1185">Reference proteome</keyword>
<feature type="modified residue" description="4-aspartylphosphate" evidence="3">
    <location>
        <position position="203"/>
    </location>
</feature>
<evidence type="ECO:0000259" key="5">
    <source>
        <dbReference type="PROSITE" id="PS50887"/>
    </source>
</evidence>
<dbReference type="SMART" id="SM00267">
    <property type="entry name" value="GGDEF"/>
    <property type="match status" value="1"/>
</dbReference>
<name>A0ABX5NMX1_9HYPH</name>
<reference evidence="6 7" key="1">
    <citation type="submission" date="2018-06" db="EMBL/GenBank/DDBJ databases">
        <title>Rhizobium wuzhouense sp. nov., isolated from roots of Oryza officinalis.</title>
        <authorList>
            <person name="Yuan T."/>
        </authorList>
    </citation>
    <scope>NUCLEOTIDE SEQUENCE [LARGE SCALE GENOMIC DNA]</scope>
    <source>
        <strain evidence="6 7">W44</strain>
    </source>
</reference>
<dbReference type="InterPro" id="IPR043128">
    <property type="entry name" value="Rev_trsase/Diguanyl_cyclase"/>
</dbReference>
<evidence type="ECO:0000313" key="7">
    <source>
        <dbReference type="Proteomes" id="UP000247536"/>
    </source>
</evidence>